<keyword evidence="7" id="KW-0648">Protein biosynthesis</keyword>
<dbReference type="PROSITE" id="PS50893">
    <property type="entry name" value="ABC_TRANSPORTER_2"/>
    <property type="match status" value="1"/>
</dbReference>
<dbReference type="RefSeq" id="WP_094288402.1">
    <property type="nucleotide sequence ID" value="NZ_NOIG01000005.1"/>
</dbReference>
<evidence type="ECO:0000313" key="7">
    <source>
        <dbReference type="EMBL" id="OYD50738.1"/>
    </source>
</evidence>
<proteinExistence type="predicted"/>
<dbReference type="InterPro" id="IPR017871">
    <property type="entry name" value="ABC_transporter-like_CS"/>
</dbReference>
<evidence type="ECO:0000256" key="3">
    <source>
        <dbReference type="ARBA" id="ARBA00022741"/>
    </source>
</evidence>
<organism evidence="7 8">
    <name type="scientific">Acidovorax kalamii</name>
    <dbReference type="NCBI Taxonomy" id="2004485"/>
    <lineage>
        <taxon>Bacteria</taxon>
        <taxon>Pseudomonadati</taxon>
        <taxon>Pseudomonadota</taxon>
        <taxon>Betaproteobacteria</taxon>
        <taxon>Burkholderiales</taxon>
        <taxon>Comamonadaceae</taxon>
        <taxon>Acidovorax</taxon>
    </lineage>
</organism>
<keyword evidence="1" id="KW-1003">Cell membrane</keyword>
<evidence type="ECO:0000256" key="5">
    <source>
        <dbReference type="SAM" id="MobiDB-lite"/>
    </source>
</evidence>
<keyword evidence="7" id="KW-0251">Elongation factor</keyword>
<dbReference type="InterPro" id="IPR050611">
    <property type="entry name" value="ABCF"/>
</dbReference>
<comment type="caution">
    <text evidence="7">The sequence shown here is derived from an EMBL/GenBank/DDBJ whole genome shotgun (WGS) entry which is preliminary data.</text>
</comment>
<dbReference type="InterPro" id="IPR003439">
    <property type="entry name" value="ABC_transporter-like_ATP-bd"/>
</dbReference>
<protein>
    <submittedName>
        <fullName evidence="7">Elongation factor 3</fullName>
    </submittedName>
</protein>
<dbReference type="PANTHER" id="PTHR19211">
    <property type="entry name" value="ATP-BINDING TRANSPORT PROTEIN-RELATED"/>
    <property type="match status" value="1"/>
</dbReference>
<reference evidence="7 8" key="1">
    <citation type="submission" date="2017-07" db="EMBL/GenBank/DDBJ databases">
        <title>Acidovorax KNDSW TSA 6 genome sequence and assembly.</title>
        <authorList>
            <person name="Mayilraj S."/>
        </authorList>
    </citation>
    <scope>NUCLEOTIDE SEQUENCE [LARGE SCALE GENOMIC DNA]</scope>
    <source>
        <strain evidence="7 8">KNDSW-TSA6</strain>
    </source>
</reference>
<dbReference type="InterPro" id="IPR003593">
    <property type="entry name" value="AAA+_ATPase"/>
</dbReference>
<keyword evidence="4" id="KW-0067">ATP-binding</keyword>
<keyword evidence="3" id="KW-0547">Nucleotide-binding</keyword>
<dbReference type="AlphaFoldDB" id="A0A235ENW5"/>
<dbReference type="GO" id="GO:0005524">
    <property type="term" value="F:ATP binding"/>
    <property type="evidence" value="ECO:0007669"/>
    <property type="project" value="UniProtKB-KW"/>
</dbReference>
<feature type="domain" description="ABC transporter" evidence="6">
    <location>
        <begin position="49"/>
        <end position="282"/>
    </location>
</feature>
<accession>A0A235ENW5</accession>
<keyword evidence="2" id="KW-0677">Repeat</keyword>
<sequence length="586" mass="61729">MAKSSSWGDYAHGSRSAAAASAAAFPFHSSRPSGPALCGAAPVVGPSVLQFHDVTWNLPSGDALWAQPLNMAVGPGMTGLVGANGSGKSVFLQLAQRTLIPASGAVRGHPALHAVAQEVNAAPSATVADIAGLGPVLGALVRLEAGLGTPDDLVLADGRWDVPLRWQQALVALGLGHLPQGHAAQRLSGGERMRVALAGAFLSGADLLVLDEPTNHLDRPGRRWLMEALAQWPGAVLVASHDRELLGMAHHIAALSAAGLQRYGGDWTLYQAQRQAETAAAQAALDHARTERERGLRALQREHDAQQSRAARGREAGRTANQAPVLLDRKKNNAQVHAGREHERQQRERLRLNDAVREAAQRVPAGGDTALVLPQSAVPAGKQVLAFEQVHVPHAPPGFPPLHGVWNGPIRIAIIGPNGCGKSSLLRTIANPALATAGRVLRGVRAAWLDQHNADLPPPQHGVFARLQALGTPLPEAALRTHLAQLGLGADKVQRPAGVLSGGERIKAALACALWSGEPAQMLLLDEPTNHLDVEAIEALQSALQAFTGALVVVSHDVTFLRALRPHVVWAWQPQGWNLDATLDAA</sequence>
<dbReference type="PANTHER" id="PTHR19211:SF6">
    <property type="entry name" value="BLL7188 PROTEIN"/>
    <property type="match status" value="1"/>
</dbReference>
<feature type="compositionally biased region" description="Basic and acidic residues" evidence="5">
    <location>
        <begin position="298"/>
        <end position="317"/>
    </location>
</feature>
<dbReference type="GO" id="GO:0003746">
    <property type="term" value="F:translation elongation factor activity"/>
    <property type="evidence" value="ECO:0007669"/>
    <property type="project" value="UniProtKB-KW"/>
</dbReference>
<evidence type="ECO:0000313" key="8">
    <source>
        <dbReference type="Proteomes" id="UP000215441"/>
    </source>
</evidence>
<evidence type="ECO:0000256" key="1">
    <source>
        <dbReference type="ARBA" id="ARBA00022475"/>
    </source>
</evidence>
<dbReference type="GO" id="GO:0016887">
    <property type="term" value="F:ATP hydrolysis activity"/>
    <property type="evidence" value="ECO:0007669"/>
    <property type="project" value="InterPro"/>
</dbReference>
<keyword evidence="1" id="KW-0472">Membrane</keyword>
<dbReference type="OrthoDB" id="9762051at2"/>
<feature type="region of interest" description="Disordered" evidence="5">
    <location>
        <begin position="298"/>
        <end position="347"/>
    </location>
</feature>
<dbReference type="SUPFAM" id="SSF52540">
    <property type="entry name" value="P-loop containing nucleoside triphosphate hydrolases"/>
    <property type="match status" value="2"/>
</dbReference>
<dbReference type="Pfam" id="PF00005">
    <property type="entry name" value="ABC_tran"/>
    <property type="match status" value="2"/>
</dbReference>
<dbReference type="CDD" id="cd03221">
    <property type="entry name" value="ABCF_EF-3"/>
    <property type="match status" value="1"/>
</dbReference>
<name>A0A235ENW5_9BURK</name>
<feature type="compositionally biased region" description="Basic and acidic residues" evidence="5">
    <location>
        <begin position="338"/>
        <end position="347"/>
    </location>
</feature>
<evidence type="ECO:0000256" key="2">
    <source>
        <dbReference type="ARBA" id="ARBA00022737"/>
    </source>
</evidence>
<gene>
    <name evidence="7" type="ORF">CBY09_08385</name>
</gene>
<evidence type="ECO:0000259" key="6">
    <source>
        <dbReference type="PROSITE" id="PS50893"/>
    </source>
</evidence>
<dbReference type="SMART" id="SM00382">
    <property type="entry name" value="AAA"/>
    <property type="match status" value="2"/>
</dbReference>
<dbReference type="Gene3D" id="3.40.50.300">
    <property type="entry name" value="P-loop containing nucleotide triphosphate hydrolases"/>
    <property type="match status" value="2"/>
</dbReference>
<dbReference type="Proteomes" id="UP000215441">
    <property type="component" value="Unassembled WGS sequence"/>
</dbReference>
<dbReference type="InterPro" id="IPR027417">
    <property type="entry name" value="P-loop_NTPase"/>
</dbReference>
<dbReference type="EMBL" id="NOIG01000005">
    <property type="protein sequence ID" value="OYD50738.1"/>
    <property type="molecule type" value="Genomic_DNA"/>
</dbReference>
<dbReference type="PROSITE" id="PS00211">
    <property type="entry name" value="ABC_TRANSPORTER_1"/>
    <property type="match status" value="1"/>
</dbReference>
<evidence type="ECO:0000256" key="4">
    <source>
        <dbReference type="ARBA" id="ARBA00022840"/>
    </source>
</evidence>
<keyword evidence="8" id="KW-1185">Reference proteome</keyword>